<evidence type="ECO:0000259" key="1">
    <source>
        <dbReference type="PROSITE" id="PS51832"/>
    </source>
</evidence>
<evidence type="ECO:0000313" key="2">
    <source>
        <dbReference type="EMBL" id="PAR21139.1"/>
    </source>
</evidence>
<keyword evidence="2" id="KW-0378">Hydrolase</keyword>
<proteinExistence type="predicted"/>
<dbReference type="GO" id="GO:0008081">
    <property type="term" value="F:phosphoric diester hydrolase activity"/>
    <property type="evidence" value="ECO:0007669"/>
    <property type="project" value="UniProtKB-ARBA"/>
</dbReference>
<dbReference type="AlphaFoldDB" id="A0A271VTK5"/>
<name>A0A271VTK5_VIBMT</name>
<dbReference type="RefSeq" id="WP_141237664.1">
    <property type="nucleotide sequence ID" value="NZ_NMSH01000011.1"/>
</dbReference>
<dbReference type="SUPFAM" id="SSF109604">
    <property type="entry name" value="HD-domain/PDEase-like"/>
    <property type="match status" value="1"/>
</dbReference>
<evidence type="ECO:0000313" key="3">
    <source>
        <dbReference type="Proteomes" id="UP000216173"/>
    </source>
</evidence>
<comment type="caution">
    <text evidence="2">The sequence shown here is derived from an EMBL/GenBank/DDBJ whole genome shotgun (WGS) entry which is preliminary data.</text>
</comment>
<gene>
    <name evidence="2" type="ORF">CGU03_09235</name>
</gene>
<dbReference type="InterPro" id="IPR052020">
    <property type="entry name" value="Cyclic_di-GMP/3'3'-cGAMP_PDE"/>
</dbReference>
<dbReference type="InterPro" id="IPR003607">
    <property type="entry name" value="HD/PDEase_dom"/>
</dbReference>
<dbReference type="Pfam" id="PF13487">
    <property type="entry name" value="HD_5"/>
    <property type="match status" value="1"/>
</dbReference>
<dbReference type="Proteomes" id="UP000216173">
    <property type="component" value="Unassembled WGS sequence"/>
</dbReference>
<feature type="domain" description="HD-GYP" evidence="1">
    <location>
        <begin position="1"/>
        <end position="140"/>
    </location>
</feature>
<protein>
    <submittedName>
        <fullName evidence="2">Phosphohydrolase</fullName>
    </submittedName>
</protein>
<sequence length="150" mass="16866">VNILQKNTTLASNEREQVHNHIESGVTLLNDVIEKLGTPHHPCLAVLREIVAYHHEFLDGSGYPFGLTSEQIPIPARIISVANIFDALTTHRPYKQAQSIPHALLELEKMVSEGKLDHHCVNALRESQEELKTIIEQFPERDPKDSGVTH</sequence>
<dbReference type="EMBL" id="NMSH01000011">
    <property type="protein sequence ID" value="PAR21139.1"/>
    <property type="molecule type" value="Genomic_DNA"/>
</dbReference>
<dbReference type="InterPro" id="IPR037522">
    <property type="entry name" value="HD_GYP_dom"/>
</dbReference>
<accession>A0A271VTK5</accession>
<dbReference type="PANTHER" id="PTHR45228:SF1">
    <property type="entry name" value="CYCLIC DI-GMP PHOSPHODIESTERASE TM_0186"/>
    <property type="match status" value="1"/>
</dbReference>
<dbReference type="Gene3D" id="1.10.3210.10">
    <property type="entry name" value="Hypothetical protein af1432"/>
    <property type="match status" value="1"/>
</dbReference>
<organism evidence="2 3">
    <name type="scientific">Vibrio metoecus</name>
    <dbReference type="NCBI Taxonomy" id="1481663"/>
    <lineage>
        <taxon>Bacteria</taxon>
        <taxon>Pseudomonadati</taxon>
        <taxon>Pseudomonadota</taxon>
        <taxon>Gammaproteobacteria</taxon>
        <taxon>Vibrionales</taxon>
        <taxon>Vibrionaceae</taxon>
        <taxon>Vibrio</taxon>
    </lineage>
</organism>
<dbReference type="CDD" id="cd00077">
    <property type="entry name" value="HDc"/>
    <property type="match status" value="1"/>
</dbReference>
<reference evidence="3" key="1">
    <citation type="submission" date="2017-07" db="EMBL/GenBank/DDBJ databases">
        <authorList>
            <person name="Boucher Y."/>
            <person name="Orata F.D."/>
        </authorList>
    </citation>
    <scope>NUCLEOTIDE SEQUENCE [LARGE SCALE GENOMIC DNA]</scope>
    <source>
        <strain evidence="3">OYP9E10</strain>
    </source>
</reference>
<dbReference type="PANTHER" id="PTHR45228">
    <property type="entry name" value="CYCLIC DI-GMP PHOSPHODIESTERASE TM_0186-RELATED"/>
    <property type="match status" value="1"/>
</dbReference>
<feature type="non-terminal residue" evidence="2">
    <location>
        <position position="1"/>
    </location>
</feature>
<dbReference type="PROSITE" id="PS51832">
    <property type="entry name" value="HD_GYP"/>
    <property type="match status" value="1"/>
</dbReference>